<evidence type="ECO:0000256" key="3">
    <source>
        <dbReference type="ARBA" id="ARBA00023002"/>
    </source>
</evidence>
<dbReference type="GO" id="GO:0050660">
    <property type="term" value="F:flavin adenine dinucleotide binding"/>
    <property type="evidence" value="ECO:0007669"/>
    <property type="project" value="InterPro"/>
</dbReference>
<dbReference type="Pfam" id="PF03241">
    <property type="entry name" value="HpaB"/>
    <property type="match status" value="1"/>
</dbReference>
<accession>A0A381VUA5</accession>
<dbReference type="GO" id="GO:0010124">
    <property type="term" value="P:phenylacetate catabolic process"/>
    <property type="evidence" value="ECO:0007669"/>
    <property type="project" value="InterPro"/>
</dbReference>
<evidence type="ECO:0008006" key="7">
    <source>
        <dbReference type="Google" id="ProtNLM"/>
    </source>
</evidence>
<evidence type="ECO:0000313" key="6">
    <source>
        <dbReference type="EMBL" id="SVA43661.1"/>
    </source>
</evidence>
<dbReference type="Pfam" id="PF11794">
    <property type="entry name" value="HpaB_N"/>
    <property type="match status" value="1"/>
</dbReference>
<dbReference type="PANTHER" id="PTHR36117:SF3">
    <property type="entry name" value="4-HYDROXYPHENYLACETATE 3-MONOOXYGENASE-RELATED"/>
    <property type="match status" value="1"/>
</dbReference>
<dbReference type="AlphaFoldDB" id="A0A381VUA5"/>
<dbReference type="Gene3D" id="2.40.110.10">
    <property type="entry name" value="Butyryl-CoA Dehydrogenase, subunit A, domain 2"/>
    <property type="match status" value="1"/>
</dbReference>
<dbReference type="GO" id="GO:0016712">
    <property type="term" value="F:oxidoreductase activity, acting on paired donors, with incorporation or reduction of molecular oxygen, reduced flavin or flavoprotein as one donor, and incorporation of one atom of oxygen"/>
    <property type="evidence" value="ECO:0007669"/>
    <property type="project" value="InterPro"/>
</dbReference>
<reference evidence="6" key="1">
    <citation type="submission" date="2018-05" db="EMBL/GenBank/DDBJ databases">
        <authorList>
            <person name="Lanie J.A."/>
            <person name="Ng W.-L."/>
            <person name="Kazmierczak K.M."/>
            <person name="Andrzejewski T.M."/>
            <person name="Davidsen T.M."/>
            <person name="Wayne K.J."/>
            <person name="Tettelin H."/>
            <person name="Glass J.I."/>
            <person name="Rusch D."/>
            <person name="Podicherti R."/>
            <person name="Tsui H.-C.T."/>
            <person name="Winkler M.E."/>
        </authorList>
    </citation>
    <scope>NUCLEOTIDE SEQUENCE</scope>
</reference>
<dbReference type="EMBL" id="UINC01009750">
    <property type="protein sequence ID" value="SVA43661.1"/>
    <property type="molecule type" value="Genomic_DNA"/>
</dbReference>
<dbReference type="SUPFAM" id="SSF56645">
    <property type="entry name" value="Acyl-CoA dehydrogenase NM domain-like"/>
    <property type="match status" value="1"/>
</dbReference>
<dbReference type="InterPro" id="IPR009100">
    <property type="entry name" value="AcylCoA_DH/oxidase_NM_dom_sf"/>
</dbReference>
<gene>
    <name evidence="6" type="ORF">METZ01_LOCUS96515</name>
</gene>
<dbReference type="PANTHER" id="PTHR36117">
    <property type="entry name" value="4-HYDROXYPHENYLACETATE 3-MONOOXYGENASE-RELATED"/>
    <property type="match status" value="1"/>
</dbReference>
<keyword evidence="1" id="KW-0285">Flavoprotein</keyword>
<dbReference type="InterPro" id="IPR004925">
    <property type="entry name" value="HpaB/PvcC/4-BUDH"/>
</dbReference>
<dbReference type="InterPro" id="IPR036250">
    <property type="entry name" value="AcylCo_DH-like_C"/>
</dbReference>
<dbReference type="Gene3D" id="1.20.140.10">
    <property type="entry name" value="Butyryl-CoA Dehydrogenase, subunit A, domain 3"/>
    <property type="match status" value="1"/>
</dbReference>
<feature type="domain" description="HpaB/PvcC/4-BUDH C-terminal" evidence="4">
    <location>
        <begin position="284"/>
        <end position="482"/>
    </location>
</feature>
<evidence type="ECO:0000259" key="4">
    <source>
        <dbReference type="Pfam" id="PF03241"/>
    </source>
</evidence>
<dbReference type="PIRSF" id="PIRSF000331">
    <property type="entry name" value="HpaA_HpaB"/>
    <property type="match status" value="1"/>
</dbReference>
<evidence type="ECO:0000259" key="5">
    <source>
        <dbReference type="Pfam" id="PF11794"/>
    </source>
</evidence>
<sequence>MPVRTGEQYLAGLRDRPREVHHRGQKVDDVTTFPGLANGARSIASLYDMQHDPKLRGDMTYTSPTTGDAVGLSFIAPRNLEDLQRRRIMMSHWAHTSYGMMGRTPDFLNVSIMAMAEAGDYFAQSRPEFKQNIINYYEYIRENDLTLTHTLVNLQRNRRQAASTKNYDTDVALAVVKETDSGIVVRGPRVLATLGPLSDEIAVYPVRNAQLEGTEDAWRYAFAFSIPCDTPGLKFLCRESFDLDRSSFDHPLGSRFEEMDAIIFMDDVLVPWEKVFLFRDVDLANSLSASTHQYNHSGHQVVTKNVAKCEFVLGIASMMVEILGSESIGQVHGLLAEVIENLEVMKALLCTAEVNATLDEWGVMCPATIPITVARNMFIRMYPRMIEIIQLLGSSSLMALPSEVDFDGPLGRDIRQYMDTDTATAWERVQLFRLAWDLSGSSFGSRQVLYERYFQGDWMRNASILWGRFDPEPLKEQVRHFLRNN</sequence>
<evidence type="ECO:0000256" key="1">
    <source>
        <dbReference type="ARBA" id="ARBA00022630"/>
    </source>
</evidence>
<dbReference type="InterPro" id="IPR024674">
    <property type="entry name" value="HpaB/PvcC/4-BUDH_N"/>
</dbReference>
<dbReference type="GO" id="GO:0016627">
    <property type="term" value="F:oxidoreductase activity, acting on the CH-CH group of donors"/>
    <property type="evidence" value="ECO:0007669"/>
    <property type="project" value="InterPro"/>
</dbReference>
<feature type="domain" description="HpaB/PvcC/4-BUDH N-terminal" evidence="5">
    <location>
        <begin position="5"/>
        <end position="277"/>
    </location>
</feature>
<dbReference type="SUPFAM" id="SSF47203">
    <property type="entry name" value="Acyl-CoA dehydrogenase C-terminal domain-like"/>
    <property type="match status" value="1"/>
</dbReference>
<name>A0A381VUA5_9ZZZZ</name>
<keyword evidence="2" id="KW-0274">FAD</keyword>
<keyword evidence="3" id="KW-0560">Oxidoreductase</keyword>
<evidence type="ECO:0000256" key="2">
    <source>
        <dbReference type="ARBA" id="ARBA00022827"/>
    </source>
</evidence>
<dbReference type="InterPro" id="IPR024719">
    <property type="entry name" value="HpaB/PvcC/4-BUDH_C"/>
</dbReference>
<dbReference type="NCBIfam" id="TIGR02309">
    <property type="entry name" value="HpaB-1"/>
    <property type="match status" value="1"/>
</dbReference>
<dbReference type="Gene3D" id="1.10.3140.10">
    <property type="entry name" value="4-hydroxybutyryl-coa dehydratase, domain 1"/>
    <property type="match status" value="1"/>
</dbReference>
<proteinExistence type="predicted"/>
<dbReference type="InterPro" id="IPR012687">
    <property type="entry name" value="HpaB_Deino-type"/>
</dbReference>
<protein>
    <recommendedName>
        <fullName evidence="7">4-hydroxyphenylacetate 3-monooxygenase, oxygenase component</fullName>
    </recommendedName>
</protein>
<organism evidence="6">
    <name type="scientific">marine metagenome</name>
    <dbReference type="NCBI Taxonomy" id="408172"/>
    <lineage>
        <taxon>unclassified sequences</taxon>
        <taxon>metagenomes</taxon>
        <taxon>ecological metagenomes</taxon>
    </lineage>
</organism>
<dbReference type="InterPro" id="IPR046373">
    <property type="entry name" value="Acyl-CoA_Oxase/DH_mid-dom_sf"/>
</dbReference>